<evidence type="ECO:0000256" key="7">
    <source>
        <dbReference type="ARBA" id="ARBA00022967"/>
    </source>
</evidence>
<keyword evidence="6" id="KW-0999">Mitochondrion inner membrane</keyword>
<sequence length="284" mass="32570">MAHQAHAYHMVDPSPWPLTGAIAALLMTSGLATWFHFQSTTLMTLGLILLLLTMLQWWRDIVREGTFQGHHTPPVQKGLRYGMILFITSEVFFFLGFFWAFYHASLAPTPELGGYWPPSGITPLDPFEVPLLNTAVLLASGVTVTWAHHSIMEGERKQTIQSLTLTILLGFYFTFLQGLEYYEAPFTIADGVYGATFFVATGFHGLHVIIGSTFLAVCLIRQILYHFTSQHHFGFEAAAWYWHFVDVVWLFLYISIYWWGSYLSSTKQQYEWLPITRSWLKPKE</sequence>
<dbReference type="InterPro" id="IPR000298">
    <property type="entry name" value="Cyt_c_oxidase-like_su3"/>
</dbReference>
<feature type="transmembrane region" description="Helical" evidence="13">
    <location>
        <begin position="41"/>
        <end position="58"/>
    </location>
</feature>
<gene>
    <name evidence="15" type="primary">COIII</name>
</gene>
<dbReference type="PANTHER" id="PTHR11403:SF7">
    <property type="entry name" value="CYTOCHROME C OXIDASE SUBUNIT 3"/>
    <property type="match status" value="1"/>
</dbReference>
<dbReference type="InterPro" id="IPR024791">
    <property type="entry name" value="Cyt_c/ubiquinol_Oxase_su3"/>
</dbReference>
<dbReference type="Pfam" id="PF00510">
    <property type="entry name" value="COX3"/>
    <property type="match status" value="1"/>
</dbReference>
<comment type="function">
    <text evidence="12">Component of the cytochrome c oxidase, the last enzyme in the mitochondrial electron transport chain which drives oxidative phosphorylation. The respiratory chain contains 3 multisubunit complexes succinate dehydrogenase (complex II, CII), ubiquinol-cytochrome c oxidoreductase (cytochrome b-c1 complex, complex III, CIII) and cytochrome c oxidase (complex IV, CIV), that cooperate to transfer electrons derived from NADH and succinate to molecular oxygen, creating an electrochemical gradient over the inner membrane that drives transmembrane transport and the ATP synthase. Cytochrome c oxidase is the component of the respiratory chain that catalyzes the reduction of oxygen to water. Electrons originating from reduced cytochrome c in the intermembrane space (IMS) are transferred via the dinuclear copper A center (CU(A)) of subunit 2 and heme A of subunit 1 to the active site in subunit 1, a binuclear center (BNC) formed by heme A3 and copper B (CU(B)). The BNC reduces molecular oxygen to 2 water molecules using 4 electrons from cytochrome c in the IMS and 4 protons from the mitochondrial matrix.</text>
</comment>
<dbReference type="PROSITE" id="PS50253">
    <property type="entry name" value="COX3"/>
    <property type="match status" value="1"/>
</dbReference>
<dbReference type="GO" id="GO:0004129">
    <property type="term" value="F:cytochrome-c oxidase activity"/>
    <property type="evidence" value="ECO:0007669"/>
    <property type="project" value="UniProtKB-EC"/>
</dbReference>
<dbReference type="EMBL" id="LC493923">
    <property type="protein sequence ID" value="BBM34855.1"/>
    <property type="molecule type" value="Genomic_DNA"/>
</dbReference>
<evidence type="ECO:0000256" key="10">
    <source>
        <dbReference type="ARBA" id="ARBA00023136"/>
    </source>
</evidence>
<comment type="subcellular location">
    <subcellularLocation>
        <location evidence="1">Mitochondrion inner membrane</location>
        <topology evidence="1">Multi-pass membrane protein</topology>
    </subcellularLocation>
</comment>
<dbReference type="InterPro" id="IPR035973">
    <property type="entry name" value="Cyt_c_oxidase_su3-like_sf"/>
</dbReference>
<keyword evidence="5 12" id="KW-0812">Transmembrane</keyword>
<proteinExistence type="inferred from homology"/>
<dbReference type="Gene3D" id="1.10.287.70">
    <property type="match status" value="1"/>
</dbReference>
<comment type="similarity">
    <text evidence="2 12">Belongs to the cytochrome c oxidase subunit 3 family.</text>
</comment>
<dbReference type="SUPFAM" id="SSF81452">
    <property type="entry name" value="Cytochrome c oxidase subunit III-like"/>
    <property type="match status" value="1"/>
</dbReference>
<keyword evidence="9 12" id="KW-0496">Mitochondrion</keyword>
<dbReference type="GO" id="GO:0006123">
    <property type="term" value="P:mitochondrial electron transport, cytochrome c to oxygen"/>
    <property type="evidence" value="ECO:0007669"/>
    <property type="project" value="TreeGrafter"/>
</dbReference>
<feature type="transmembrane region" description="Helical" evidence="13">
    <location>
        <begin position="240"/>
        <end position="260"/>
    </location>
</feature>
<evidence type="ECO:0000256" key="9">
    <source>
        <dbReference type="ARBA" id="ARBA00023128"/>
    </source>
</evidence>
<evidence type="ECO:0000256" key="11">
    <source>
        <dbReference type="ARBA" id="ARBA00049512"/>
    </source>
</evidence>
<evidence type="ECO:0000256" key="8">
    <source>
        <dbReference type="ARBA" id="ARBA00022989"/>
    </source>
</evidence>
<feature type="domain" description="Heme-copper oxidase subunit III family profile" evidence="14">
    <location>
        <begin position="4"/>
        <end position="261"/>
    </location>
</feature>
<reference evidence="15" key="1">
    <citation type="submission" date="2019-07" db="EMBL/GenBank/DDBJ databases">
        <title>Taxonomic uncertainty in ocean warming target species Leptoclinus maculatus (Stichaeidae: Zoarcales) and an updated mitogenomic phylogeny of the Perciformes based on 182 complete mitochondrial genomes.</title>
        <authorList>
            <person name="Poulsen J.Y."/>
            <person name="Satoh T.P."/>
            <person name="Sado T."/>
            <person name="Hlidberg J."/>
            <person name="Ho H."/>
            <person name="Miya M."/>
        </authorList>
    </citation>
    <scope>NUCLEOTIDE SEQUENCE</scope>
</reference>
<dbReference type="CDD" id="cd01665">
    <property type="entry name" value="Cyt_c_Oxidase_III"/>
    <property type="match status" value="1"/>
</dbReference>
<dbReference type="FunFam" id="1.10.287.70:FF:000048">
    <property type="entry name" value="Cytochrome c oxidase subunit 3"/>
    <property type="match status" value="1"/>
</dbReference>
<dbReference type="InterPro" id="IPR013833">
    <property type="entry name" value="Cyt_c_oxidase_su3_a-hlx"/>
</dbReference>
<feature type="transmembrane region" description="Helical" evidence="13">
    <location>
        <begin position="159"/>
        <end position="179"/>
    </location>
</feature>
<protein>
    <recommendedName>
        <fullName evidence="4 12">Cytochrome c oxidase subunit 3</fullName>
    </recommendedName>
</protein>
<evidence type="ECO:0000256" key="4">
    <source>
        <dbReference type="ARBA" id="ARBA00015944"/>
    </source>
</evidence>
<evidence type="ECO:0000313" key="15">
    <source>
        <dbReference type="EMBL" id="BBM34855.1"/>
    </source>
</evidence>
<dbReference type="Gene3D" id="1.20.120.80">
    <property type="entry name" value="Cytochrome c oxidase, subunit III, four-helix bundle"/>
    <property type="match status" value="1"/>
</dbReference>
<accession>A0A679DV14</accession>
<dbReference type="GO" id="GO:0005743">
    <property type="term" value="C:mitochondrial inner membrane"/>
    <property type="evidence" value="ECO:0007669"/>
    <property type="project" value="UniProtKB-SubCell"/>
</dbReference>
<evidence type="ECO:0000256" key="1">
    <source>
        <dbReference type="ARBA" id="ARBA00004448"/>
    </source>
</evidence>
<comment type="catalytic activity">
    <reaction evidence="11">
        <text>4 Fe(II)-[cytochrome c] + O2 + 8 H(+)(in) = 4 Fe(III)-[cytochrome c] + 2 H2O + 4 H(+)(out)</text>
        <dbReference type="Rhea" id="RHEA:11436"/>
        <dbReference type="Rhea" id="RHEA-COMP:10350"/>
        <dbReference type="Rhea" id="RHEA-COMP:14399"/>
        <dbReference type="ChEBI" id="CHEBI:15377"/>
        <dbReference type="ChEBI" id="CHEBI:15378"/>
        <dbReference type="ChEBI" id="CHEBI:15379"/>
        <dbReference type="ChEBI" id="CHEBI:29033"/>
        <dbReference type="ChEBI" id="CHEBI:29034"/>
        <dbReference type="EC" id="7.1.1.9"/>
    </reaction>
    <physiologicalReaction direction="left-to-right" evidence="11">
        <dbReference type="Rhea" id="RHEA:11437"/>
    </physiologicalReaction>
</comment>
<evidence type="ECO:0000256" key="2">
    <source>
        <dbReference type="ARBA" id="ARBA00010581"/>
    </source>
</evidence>
<dbReference type="InterPro" id="IPR033945">
    <property type="entry name" value="Cyt_c_oxase_su3_dom"/>
</dbReference>
<keyword evidence="8 13" id="KW-1133">Transmembrane helix</keyword>
<feature type="transmembrane region" description="Helical" evidence="13">
    <location>
        <begin position="129"/>
        <end position="147"/>
    </location>
</feature>
<keyword evidence="7" id="KW-1278">Translocase</keyword>
<feature type="transmembrane region" description="Helical" evidence="13">
    <location>
        <begin position="79"/>
        <end position="102"/>
    </location>
</feature>
<dbReference type="AlphaFoldDB" id="A0A679DV14"/>
<evidence type="ECO:0000256" key="5">
    <source>
        <dbReference type="ARBA" id="ARBA00022692"/>
    </source>
</evidence>
<keyword evidence="10 13" id="KW-0472">Membrane</keyword>
<name>A0A679DV14_9TELE</name>
<evidence type="ECO:0000259" key="14">
    <source>
        <dbReference type="PROSITE" id="PS50253"/>
    </source>
</evidence>
<organism evidence="15">
    <name type="scientific">Nectoliparis pelagicus</name>
    <name type="common">tadpole snailfish</name>
    <dbReference type="NCBI Taxonomy" id="446815"/>
    <lineage>
        <taxon>Eukaryota</taxon>
        <taxon>Metazoa</taxon>
        <taxon>Chordata</taxon>
        <taxon>Craniata</taxon>
        <taxon>Vertebrata</taxon>
        <taxon>Euteleostomi</taxon>
        <taxon>Actinopterygii</taxon>
        <taxon>Neopterygii</taxon>
        <taxon>Teleostei</taxon>
        <taxon>Neoteleostei</taxon>
        <taxon>Acanthomorphata</taxon>
        <taxon>Eupercaria</taxon>
        <taxon>Perciformes</taxon>
        <taxon>Cottioidei</taxon>
        <taxon>Cottales</taxon>
        <taxon>Liparidae</taxon>
        <taxon>Nectoliparis</taxon>
    </lineage>
</organism>
<dbReference type="PANTHER" id="PTHR11403">
    <property type="entry name" value="CYTOCHROME C OXIDASE SUBUNIT III"/>
    <property type="match status" value="1"/>
</dbReference>
<comment type="subunit">
    <text evidence="3">Component of the cytochrome c oxidase (complex IV, CIV), a multisubunit enzyme composed of 14 subunits. The complex is composed of a catalytic core of 3 subunits MT-CO1, MT-CO2 and MT-CO3, encoded in the mitochondrial DNA, and 11 supernumerary subunits COX4I, COX5A, COX5B, COX6A, COX6B, COX6C, COX7A, COX7B, COX7C, COX8 and NDUFA4, which are encoded in the nuclear genome. The complex exists as a monomer or a dimer and forms supercomplexes (SCs) in the inner mitochondrial membrane with NADH-ubiquinone oxidoreductase (complex I, CI) and ubiquinol-cytochrome c oxidoreductase (cytochrome b-c1 complex, complex III, CIII), resulting in different assemblies (supercomplex SCI(1)III(2)IV(1) and megacomplex MCI(2)III(2)IV(2)).</text>
</comment>
<evidence type="ECO:0000256" key="6">
    <source>
        <dbReference type="ARBA" id="ARBA00022792"/>
    </source>
</evidence>
<evidence type="ECO:0000256" key="12">
    <source>
        <dbReference type="RuleBase" id="RU003375"/>
    </source>
</evidence>
<evidence type="ECO:0000256" key="13">
    <source>
        <dbReference type="SAM" id="Phobius"/>
    </source>
</evidence>
<geneLocation type="mitochondrion" evidence="15"/>
<evidence type="ECO:0000256" key="3">
    <source>
        <dbReference type="ARBA" id="ARBA00011485"/>
    </source>
</evidence>
<feature type="transmembrane region" description="Helical" evidence="13">
    <location>
        <begin position="16"/>
        <end position="35"/>
    </location>
</feature>
<dbReference type="FunFam" id="1.20.120.80:FF:000002">
    <property type="entry name" value="Cytochrome c oxidase subunit 3"/>
    <property type="match status" value="1"/>
</dbReference>
<feature type="transmembrane region" description="Helical" evidence="13">
    <location>
        <begin position="191"/>
        <end position="220"/>
    </location>
</feature>